<evidence type="ECO:0000313" key="2">
    <source>
        <dbReference type="EMBL" id="KAG5189661.1"/>
    </source>
</evidence>
<dbReference type="AlphaFoldDB" id="A0A835ZAQ8"/>
<name>A0A835ZAQ8_9STRA</name>
<proteinExistence type="predicted"/>
<comment type="caution">
    <text evidence="2">The sequence shown here is derived from an EMBL/GenBank/DDBJ whole genome shotgun (WGS) entry which is preliminary data.</text>
</comment>
<keyword evidence="3" id="KW-1185">Reference proteome</keyword>
<gene>
    <name evidence="2" type="ORF">JKP88DRAFT_243176</name>
</gene>
<evidence type="ECO:0000313" key="3">
    <source>
        <dbReference type="Proteomes" id="UP000664859"/>
    </source>
</evidence>
<dbReference type="EMBL" id="JAFCMP010000046">
    <property type="protein sequence ID" value="KAG5189661.1"/>
    <property type="molecule type" value="Genomic_DNA"/>
</dbReference>
<feature type="region of interest" description="Disordered" evidence="1">
    <location>
        <begin position="452"/>
        <end position="472"/>
    </location>
</feature>
<sequence>MSLVYNGMSTCPSVWATTTAIQLHEEKYRNAARLTYVVVQHAGTLKAAQVKELAHTACAMHDLLTEGGRRKVKLIHREDPQNWWHNSLDLRIPYRGDMRPRGPMDCSLQHVVEQHARMGPTVTQRTLRPLEVVRGIPSSARTSLEARAGAHTPVRDEAAGGRPSNDALQLPAEGDRPEEDTTAVLLASAEAFCDAYKLFNKTRSTRSQRSRQQAVRLTVPASAEARSGSAAVAGDRTNDDIYHTAMENVYRASKAHRRLLEQQQGGQAVAKVHLEETKDAVTASARTAMLEIIISMNSRPKFLRRLSCQALHAMQELDLEERVPVYDLHGLDPNWGMVEMFFDAMLEHDLGVCGCALLIPRRGKHTETGESDLRQEVIKIAEKCNLVVTLYSLEPGVVGVCTPQVAAIVAQIRSELGDPSRREYTPADNIERGLYISEDARRAHREAAALRAQNTPAPASAPNPPSCNPLSSARATRLDVTVGRALRGQCRVVSGGVPQQQVPPSYVFRGVERMYPPEGAVVAEPCHCMECAGLYLDFADPPPLRYEPAGLTYNAPGSQYAQHAAAVLAWNVPRGQGGSRNEGAHEGLTVQRGYSRRAPAQQGGSYTMATSDWLQMLAHFGTCKKARCY</sequence>
<evidence type="ECO:0000256" key="1">
    <source>
        <dbReference type="SAM" id="MobiDB-lite"/>
    </source>
</evidence>
<protein>
    <submittedName>
        <fullName evidence="2">Uncharacterized protein</fullName>
    </submittedName>
</protein>
<organism evidence="2 3">
    <name type="scientific">Tribonema minus</name>
    <dbReference type="NCBI Taxonomy" id="303371"/>
    <lineage>
        <taxon>Eukaryota</taxon>
        <taxon>Sar</taxon>
        <taxon>Stramenopiles</taxon>
        <taxon>Ochrophyta</taxon>
        <taxon>PX clade</taxon>
        <taxon>Xanthophyceae</taxon>
        <taxon>Tribonematales</taxon>
        <taxon>Tribonemataceae</taxon>
        <taxon>Tribonema</taxon>
    </lineage>
</organism>
<feature type="region of interest" description="Disordered" evidence="1">
    <location>
        <begin position="141"/>
        <end position="179"/>
    </location>
</feature>
<accession>A0A835ZAQ8</accession>
<dbReference type="Proteomes" id="UP000664859">
    <property type="component" value="Unassembled WGS sequence"/>
</dbReference>
<reference evidence="2" key="1">
    <citation type="submission" date="2021-02" db="EMBL/GenBank/DDBJ databases">
        <title>First Annotated Genome of the Yellow-green Alga Tribonema minus.</title>
        <authorList>
            <person name="Mahan K.M."/>
        </authorList>
    </citation>
    <scope>NUCLEOTIDE SEQUENCE</scope>
    <source>
        <strain evidence="2">UTEX B ZZ1240</strain>
    </source>
</reference>